<evidence type="ECO:0000256" key="4">
    <source>
        <dbReference type="SAM" id="Phobius"/>
    </source>
</evidence>
<reference evidence="6" key="1">
    <citation type="submission" date="2022-04" db="EMBL/GenBank/DDBJ databases">
        <title>Consumption of N2O by Flavobacterium azooxidireducens sp. nov. isolated from Decomposing Leaf Litter of Phragmites australis (Cav.).</title>
        <authorList>
            <person name="Behrendt U."/>
            <person name="Spanner T."/>
            <person name="Augustin J."/>
            <person name="Horn M.A."/>
            <person name="Kolb S."/>
            <person name="Ulrich A."/>
        </authorList>
    </citation>
    <scope>NUCLEOTIDE SEQUENCE</scope>
    <source>
        <strain evidence="6">IGB 4-14</strain>
    </source>
</reference>
<dbReference type="GO" id="GO:0016757">
    <property type="term" value="F:glycosyltransferase activity"/>
    <property type="evidence" value="ECO:0007669"/>
    <property type="project" value="UniProtKB-KW"/>
</dbReference>
<dbReference type="Gene3D" id="3.90.550.10">
    <property type="entry name" value="Spore Coat Polysaccharide Biosynthesis Protein SpsA, Chain A"/>
    <property type="match status" value="1"/>
</dbReference>
<protein>
    <submittedName>
        <fullName evidence="6">Glycosyltransferase</fullName>
        <ecNumber evidence="6">2.4.-.-</ecNumber>
    </submittedName>
</protein>
<sequence>MIYLLILVISVYVFLMIFLWMGFKKTPKSNENSSVEKLSFSIVVPFRNEAENLPILLKSIEKLNYPIENFEVILVDDESMDGFRVASLASLCSASPRVGFRVLTVENVRKSNSPKKDAIQTAILHSKFDWIITTDADCLVPENWLLDLNNYIQNTKKQMVSGPVFFKNKSNFLNDFQQIEMISLQAVTIGSFDFNFAFMCNGANFAYSKNFFQQLNGFDGNEKIASGDDVFLLQKAVKNFPDEVGFLLKQDFQIITNQAENWSELFQQRVRWAGKSKAYSSGFGKFVALTVLLANLAFITSLILLFFGVFEMIVLLLLKVISDLLLANQTAQFYKIKMKNSLLTALVYPFFSSAVAFYSLFGKYEWKGRSFKS</sequence>
<keyword evidence="7" id="KW-1185">Reference proteome</keyword>
<name>A0ABY4KE44_9FLAO</name>
<evidence type="ECO:0000259" key="5">
    <source>
        <dbReference type="Pfam" id="PF00535"/>
    </source>
</evidence>
<feature type="transmembrane region" description="Helical" evidence="4">
    <location>
        <begin position="6"/>
        <end position="23"/>
    </location>
</feature>
<keyword evidence="4" id="KW-1133">Transmembrane helix</keyword>
<dbReference type="Pfam" id="PF00535">
    <property type="entry name" value="Glycos_transf_2"/>
    <property type="match status" value="1"/>
</dbReference>
<dbReference type="CDD" id="cd04192">
    <property type="entry name" value="GT_2_like_e"/>
    <property type="match status" value="1"/>
</dbReference>
<comment type="similarity">
    <text evidence="1">Belongs to the glycosyltransferase 2 family.</text>
</comment>
<evidence type="ECO:0000313" key="6">
    <source>
        <dbReference type="EMBL" id="UPQ77767.1"/>
    </source>
</evidence>
<dbReference type="InterPro" id="IPR029044">
    <property type="entry name" value="Nucleotide-diphossugar_trans"/>
</dbReference>
<evidence type="ECO:0000256" key="1">
    <source>
        <dbReference type="ARBA" id="ARBA00006739"/>
    </source>
</evidence>
<dbReference type="RefSeq" id="WP_248432719.1">
    <property type="nucleotide sequence ID" value="NZ_CP096205.1"/>
</dbReference>
<dbReference type="SUPFAM" id="SSF53448">
    <property type="entry name" value="Nucleotide-diphospho-sugar transferases"/>
    <property type="match status" value="1"/>
</dbReference>
<feature type="domain" description="Glycosyltransferase 2-like" evidence="5">
    <location>
        <begin position="41"/>
        <end position="213"/>
    </location>
</feature>
<keyword evidence="3 6" id="KW-0808">Transferase</keyword>
<keyword evidence="4" id="KW-0812">Transmembrane</keyword>
<evidence type="ECO:0000313" key="7">
    <source>
        <dbReference type="Proteomes" id="UP000830583"/>
    </source>
</evidence>
<feature type="transmembrane region" description="Helical" evidence="4">
    <location>
        <begin position="278"/>
        <end position="296"/>
    </location>
</feature>
<feature type="transmembrane region" description="Helical" evidence="4">
    <location>
        <begin position="302"/>
        <end position="321"/>
    </location>
</feature>
<accession>A0ABY4KE44</accession>
<feature type="transmembrane region" description="Helical" evidence="4">
    <location>
        <begin position="342"/>
        <end position="361"/>
    </location>
</feature>
<keyword evidence="2 6" id="KW-0328">Glycosyltransferase</keyword>
<dbReference type="Proteomes" id="UP000830583">
    <property type="component" value="Chromosome"/>
</dbReference>
<gene>
    <name evidence="6" type="ORF">M0M57_08990</name>
</gene>
<organism evidence="6 7">
    <name type="scientific">Flavobacterium azooxidireducens</name>
    <dbReference type="NCBI Taxonomy" id="1871076"/>
    <lineage>
        <taxon>Bacteria</taxon>
        <taxon>Pseudomonadati</taxon>
        <taxon>Bacteroidota</taxon>
        <taxon>Flavobacteriia</taxon>
        <taxon>Flavobacteriales</taxon>
        <taxon>Flavobacteriaceae</taxon>
        <taxon>Flavobacterium</taxon>
    </lineage>
</organism>
<dbReference type="InterPro" id="IPR001173">
    <property type="entry name" value="Glyco_trans_2-like"/>
</dbReference>
<dbReference type="PANTHER" id="PTHR43630">
    <property type="entry name" value="POLY-BETA-1,6-N-ACETYL-D-GLUCOSAMINE SYNTHASE"/>
    <property type="match status" value="1"/>
</dbReference>
<evidence type="ECO:0000256" key="3">
    <source>
        <dbReference type="ARBA" id="ARBA00022679"/>
    </source>
</evidence>
<dbReference type="PANTHER" id="PTHR43630:SF1">
    <property type="entry name" value="POLY-BETA-1,6-N-ACETYL-D-GLUCOSAMINE SYNTHASE"/>
    <property type="match status" value="1"/>
</dbReference>
<dbReference type="EMBL" id="CP096205">
    <property type="protein sequence ID" value="UPQ77767.1"/>
    <property type="molecule type" value="Genomic_DNA"/>
</dbReference>
<proteinExistence type="inferred from homology"/>
<dbReference type="EC" id="2.4.-.-" evidence="6"/>
<keyword evidence="4" id="KW-0472">Membrane</keyword>
<evidence type="ECO:0000256" key="2">
    <source>
        <dbReference type="ARBA" id="ARBA00022676"/>
    </source>
</evidence>